<comment type="caution">
    <text evidence="4">The sequence shown here is derived from an EMBL/GenBank/DDBJ whole genome shotgun (WGS) entry which is preliminary data.</text>
</comment>
<feature type="transmembrane region" description="Helical" evidence="2">
    <location>
        <begin position="227"/>
        <end position="246"/>
    </location>
</feature>
<feature type="transmembrane region" description="Helical" evidence="2">
    <location>
        <begin position="189"/>
        <end position="215"/>
    </location>
</feature>
<dbReference type="EMBL" id="JARJCN010000008">
    <property type="protein sequence ID" value="KAJ7098555.1"/>
    <property type="molecule type" value="Genomic_DNA"/>
</dbReference>
<feature type="transmembrane region" description="Helical" evidence="2">
    <location>
        <begin position="143"/>
        <end position="168"/>
    </location>
</feature>
<feature type="transmembrane region" description="Helical" evidence="2">
    <location>
        <begin position="277"/>
        <end position="296"/>
    </location>
</feature>
<evidence type="ECO:0000259" key="3">
    <source>
        <dbReference type="PROSITE" id="PS50850"/>
    </source>
</evidence>
<dbReference type="Proteomes" id="UP001222325">
    <property type="component" value="Unassembled WGS sequence"/>
</dbReference>
<reference evidence="4" key="1">
    <citation type="submission" date="2023-03" db="EMBL/GenBank/DDBJ databases">
        <title>Massive genome expansion in bonnet fungi (Mycena s.s.) driven by repeated elements and novel gene families across ecological guilds.</title>
        <authorList>
            <consortium name="Lawrence Berkeley National Laboratory"/>
            <person name="Harder C.B."/>
            <person name="Miyauchi S."/>
            <person name="Viragh M."/>
            <person name="Kuo A."/>
            <person name="Thoen E."/>
            <person name="Andreopoulos B."/>
            <person name="Lu D."/>
            <person name="Skrede I."/>
            <person name="Drula E."/>
            <person name="Henrissat B."/>
            <person name="Morin E."/>
            <person name="Kohler A."/>
            <person name="Barry K."/>
            <person name="LaButti K."/>
            <person name="Morin E."/>
            <person name="Salamov A."/>
            <person name="Lipzen A."/>
            <person name="Mereny Z."/>
            <person name="Hegedus B."/>
            <person name="Baldrian P."/>
            <person name="Stursova M."/>
            <person name="Weitz H."/>
            <person name="Taylor A."/>
            <person name="Grigoriev I.V."/>
            <person name="Nagy L.G."/>
            <person name="Martin F."/>
            <person name="Kauserud H."/>
        </authorList>
    </citation>
    <scope>NUCLEOTIDE SEQUENCE</scope>
    <source>
        <strain evidence="4">CBHHK173m</strain>
    </source>
</reference>
<keyword evidence="2" id="KW-0812">Transmembrane</keyword>
<dbReference type="GO" id="GO:0016020">
    <property type="term" value="C:membrane"/>
    <property type="evidence" value="ECO:0007669"/>
    <property type="project" value="UniProtKB-SubCell"/>
</dbReference>
<dbReference type="SUPFAM" id="SSF103473">
    <property type="entry name" value="MFS general substrate transporter"/>
    <property type="match status" value="1"/>
</dbReference>
<feature type="transmembrane region" description="Helical" evidence="2">
    <location>
        <begin position="345"/>
        <end position="363"/>
    </location>
</feature>
<protein>
    <submittedName>
        <fullName evidence="4">MFS DHA1 protein</fullName>
    </submittedName>
</protein>
<dbReference type="Pfam" id="PF07690">
    <property type="entry name" value="MFS_1"/>
    <property type="match status" value="1"/>
</dbReference>
<dbReference type="GO" id="GO:0022857">
    <property type="term" value="F:transmembrane transporter activity"/>
    <property type="evidence" value="ECO:0007669"/>
    <property type="project" value="InterPro"/>
</dbReference>
<feature type="transmembrane region" description="Helical" evidence="2">
    <location>
        <begin position="54"/>
        <end position="71"/>
    </location>
</feature>
<evidence type="ECO:0000256" key="2">
    <source>
        <dbReference type="SAM" id="Phobius"/>
    </source>
</evidence>
<dbReference type="PANTHER" id="PTHR42910">
    <property type="entry name" value="TRANSPORTER SCO4007-RELATED"/>
    <property type="match status" value="1"/>
</dbReference>
<keyword evidence="5" id="KW-1185">Reference proteome</keyword>
<dbReference type="AlphaFoldDB" id="A0AAD6XVB9"/>
<evidence type="ECO:0000256" key="1">
    <source>
        <dbReference type="ARBA" id="ARBA00004141"/>
    </source>
</evidence>
<evidence type="ECO:0000313" key="4">
    <source>
        <dbReference type="EMBL" id="KAJ7098555.1"/>
    </source>
</evidence>
<dbReference type="PROSITE" id="PS50850">
    <property type="entry name" value="MFS"/>
    <property type="match status" value="1"/>
</dbReference>
<dbReference type="InterPro" id="IPR036259">
    <property type="entry name" value="MFS_trans_sf"/>
</dbReference>
<evidence type="ECO:0000313" key="5">
    <source>
        <dbReference type="Proteomes" id="UP001222325"/>
    </source>
</evidence>
<feature type="transmembrane region" description="Helical" evidence="2">
    <location>
        <begin position="111"/>
        <end position="137"/>
    </location>
</feature>
<comment type="subcellular location">
    <subcellularLocation>
        <location evidence="1">Membrane</location>
        <topology evidence="1">Multi-pass membrane protein</topology>
    </subcellularLocation>
</comment>
<dbReference type="CDD" id="cd17324">
    <property type="entry name" value="MFS_NepI_like"/>
    <property type="match status" value="1"/>
</dbReference>
<feature type="transmembrane region" description="Helical" evidence="2">
    <location>
        <begin position="77"/>
        <end position="99"/>
    </location>
</feature>
<dbReference type="PANTHER" id="PTHR42910:SF1">
    <property type="entry name" value="MAJOR FACILITATOR SUPERFAMILY (MFS) PROFILE DOMAIN-CONTAINING PROTEIN"/>
    <property type="match status" value="1"/>
</dbReference>
<dbReference type="InterPro" id="IPR011701">
    <property type="entry name" value="MFS"/>
</dbReference>
<keyword evidence="2" id="KW-0472">Membrane</keyword>
<sequence length="389" mass="41733">MNLYYCQPILVILAQSFGVTESEIARVPTLLQAGYAVGLLLITPLGDMVPRRPLLFAILVAAASLSIGLALTKSFLAFQIISFFVAVFTVTPQILIPLTAQLAPESQKGSYISIVISGLLLGVMLARVLAGIITQYVTFRALYWMAVGGQYTMLVVLYFVVPVVPPANPDLSYFTILRTMVKLLFTQPVLAQAALITVVESAIFSSFWVTMTFLLSGDPYHYDTLKIGLFGLVGLFGVCLAPLIGWCIDHMTLWNAALVSLFLVGVSQAVYIGAAGLSIAAVIVSLFVLDIAAEGLQVSLTTKVFSIMPEARSRLNAVLILSIFVGQVIGTQIGTTLFLRGGWRFTGAFGMGASAVLLVLFLCRGPHLPDNKLVGWGWRGRGSSVADSA</sequence>
<name>A0AAD6XVB9_9AGAR</name>
<dbReference type="Gene3D" id="1.20.1250.20">
    <property type="entry name" value="MFS general substrate transporter like domains"/>
    <property type="match status" value="1"/>
</dbReference>
<proteinExistence type="predicted"/>
<dbReference type="InterPro" id="IPR020846">
    <property type="entry name" value="MFS_dom"/>
</dbReference>
<gene>
    <name evidence="4" type="ORF">B0H15DRAFT_771746</name>
</gene>
<feature type="transmembrane region" description="Helical" evidence="2">
    <location>
        <begin position="317"/>
        <end position="339"/>
    </location>
</feature>
<accession>A0AAD6XVB9</accession>
<organism evidence="4 5">
    <name type="scientific">Mycena belliarum</name>
    <dbReference type="NCBI Taxonomy" id="1033014"/>
    <lineage>
        <taxon>Eukaryota</taxon>
        <taxon>Fungi</taxon>
        <taxon>Dikarya</taxon>
        <taxon>Basidiomycota</taxon>
        <taxon>Agaricomycotina</taxon>
        <taxon>Agaricomycetes</taxon>
        <taxon>Agaricomycetidae</taxon>
        <taxon>Agaricales</taxon>
        <taxon>Marasmiineae</taxon>
        <taxon>Mycenaceae</taxon>
        <taxon>Mycena</taxon>
    </lineage>
</organism>
<feature type="domain" description="Major facilitator superfamily (MFS) profile" evidence="3">
    <location>
        <begin position="1"/>
        <end position="367"/>
    </location>
</feature>
<keyword evidence="2" id="KW-1133">Transmembrane helix</keyword>